<gene>
    <name evidence="1" type="ORF">A2304_04350</name>
</gene>
<protein>
    <submittedName>
        <fullName evidence="1">Uncharacterized protein</fullName>
    </submittedName>
</protein>
<dbReference type="AlphaFoldDB" id="A0A1F7W721"/>
<sequence>MIKQTGLHRNLVYQALEALADRRLLTKSTTGSVALFSPTDPIHLLDGIHEAELTAQRVVEMLRDKKKVVDQEITVYEGADGMRSFNIKNAESLRPGESIYVMGSGGPKFEAAMGERALKKYFAAIGKRGGAKVLMYQPQQYSDDTYQRAREHSSFEFRVLPYDMTPSAGVVFTDRSVAFHFYEDPITVIEIKNPHLVEAYKNYFELLWNQQVRVERGVDALKRAFYSVVDDLAPGQEYYSIGSNVGLDEPGIEKMFDEYHAYRVKKGVGCKLLSYRQDTARILERFRRAGDPEGRISEVRPLPRTSMGPMSTILYNEKVFIPIYGEEPTVIVFESKELYRGFKQYFDELWNQDVRIAYGKDALTGALWDMLDELKPGETYRVLGANVGTAAQEPWKSFFDEFHRKRIGKGVRVQMLSYKGGYQEIRQRFIDEGDADLSLSEIRSLRKTELAPHQVNLYRDKALLLVYGDEPAVITLDQKEIFDGFTTYFDELWNRTTETLNGDEGITELCELVLATRKDLYLIAATGTILRTHPKYYETFTRRRKQLGINIHMLANESIRGSAATKLPATTISYLPPEFESPMVVWIFGDYVANVLWEEPQRIFLTHDKGTADSYRNYFKALQRITR</sequence>
<reference evidence="1 2" key="1">
    <citation type="journal article" date="2016" name="Nat. Commun.">
        <title>Thousands of microbial genomes shed light on interconnected biogeochemical processes in an aquifer system.</title>
        <authorList>
            <person name="Anantharaman K."/>
            <person name="Brown C.T."/>
            <person name="Hug L.A."/>
            <person name="Sharon I."/>
            <person name="Castelle C.J."/>
            <person name="Probst A.J."/>
            <person name="Thomas B.C."/>
            <person name="Singh A."/>
            <person name="Wilkins M.J."/>
            <person name="Karaoz U."/>
            <person name="Brodie E.L."/>
            <person name="Williams K.H."/>
            <person name="Hubbard S.S."/>
            <person name="Banfield J.F."/>
        </authorList>
    </citation>
    <scope>NUCLEOTIDE SEQUENCE [LARGE SCALE GENOMIC DNA]</scope>
</reference>
<evidence type="ECO:0000313" key="2">
    <source>
        <dbReference type="Proteomes" id="UP000176501"/>
    </source>
</evidence>
<proteinExistence type="predicted"/>
<comment type="caution">
    <text evidence="1">The sequence shown here is derived from an EMBL/GenBank/DDBJ whole genome shotgun (WGS) entry which is preliminary data.</text>
</comment>
<dbReference type="Proteomes" id="UP000176501">
    <property type="component" value="Unassembled WGS sequence"/>
</dbReference>
<organism evidence="1 2">
    <name type="scientific">Candidatus Uhrbacteria bacterium RIFOXYB2_FULL_57_15</name>
    <dbReference type="NCBI Taxonomy" id="1802422"/>
    <lineage>
        <taxon>Bacteria</taxon>
        <taxon>Candidatus Uhriibacteriota</taxon>
    </lineage>
</organism>
<name>A0A1F7W721_9BACT</name>
<evidence type="ECO:0000313" key="1">
    <source>
        <dbReference type="EMBL" id="OGL98569.1"/>
    </source>
</evidence>
<dbReference type="EMBL" id="MGFE01000019">
    <property type="protein sequence ID" value="OGL98569.1"/>
    <property type="molecule type" value="Genomic_DNA"/>
</dbReference>
<accession>A0A1F7W721</accession>